<dbReference type="InterPro" id="IPR052360">
    <property type="entry name" value="Transcr_Regulatory_Proteins"/>
</dbReference>
<dbReference type="Gene3D" id="4.10.240.10">
    <property type="entry name" value="Zn(2)-C6 fungal-type DNA-binding domain"/>
    <property type="match status" value="1"/>
</dbReference>
<sequence length="378" mass="42565">MAISETCPRAGLSTIRKHKKSRSGCRTCKKRRVKCDETFPACRQCQRLFQVCDGYGIWGGGGVNLETKTSSLPPRHALVPCTNALRSGPTANPSLRISSEEQLYLEWFIHGTSMSPPRVFNSSFWEPAILQATAHEPMILQALLALSASHKRHVLDPINRVMEAPDALEMFVLKHYGSAIRGLKKHLDGVHKVPKSKWFAAVTMCALMVMLALMRGRFEEAFVHLDTGARIAEQYAQDPSEQHPSPTLARFFVRLQDQTSLFRRKLSSQQDRVSTPVVLTMRFNSPVEAGQYLDDLVEQLAYLAQQSRELPHSATIAIAMQHKVSLYLSSCFDSWLNACNATMEEQRLSLTPGDIAAYEALLRYYKVSREMAEKSIFF</sequence>
<keyword evidence="9" id="KW-1185">Reference proteome</keyword>
<proteinExistence type="predicted"/>
<evidence type="ECO:0000313" key="9">
    <source>
        <dbReference type="Proteomes" id="UP000193240"/>
    </source>
</evidence>
<reference evidence="8 9" key="1">
    <citation type="journal article" date="2017" name="Genome Announc.">
        <title>Genome sequence of the saprophytic ascomycete Epicoccum nigrum ICMP 19927 strain isolated from New Zealand.</title>
        <authorList>
            <person name="Fokin M."/>
            <person name="Fleetwood D."/>
            <person name="Weir B.S."/>
            <person name="Villas-Boas S.G."/>
        </authorList>
    </citation>
    <scope>NUCLEOTIDE SEQUENCE [LARGE SCALE GENOMIC DNA]</scope>
    <source>
        <strain evidence="8 9">ICMP 19927</strain>
    </source>
</reference>
<dbReference type="PANTHER" id="PTHR36206:SF16">
    <property type="entry name" value="TRANSCRIPTION FACTOR DOMAIN-CONTAINING PROTEIN-RELATED"/>
    <property type="match status" value="1"/>
</dbReference>
<dbReference type="Pfam" id="PF00172">
    <property type="entry name" value="Zn_clus"/>
    <property type="match status" value="1"/>
</dbReference>
<dbReference type="STRING" id="105696.A0A1Y2MAC7"/>
<dbReference type="GO" id="GO:0003677">
    <property type="term" value="F:DNA binding"/>
    <property type="evidence" value="ECO:0007669"/>
    <property type="project" value="UniProtKB-KW"/>
</dbReference>
<evidence type="ECO:0000256" key="1">
    <source>
        <dbReference type="ARBA" id="ARBA00022723"/>
    </source>
</evidence>
<dbReference type="AlphaFoldDB" id="A0A1Y2MAC7"/>
<gene>
    <name evidence="8" type="ORF">B5807_02069</name>
</gene>
<dbReference type="InterPro" id="IPR001138">
    <property type="entry name" value="Zn2Cys6_DnaBD"/>
</dbReference>
<name>A0A1Y2MAC7_EPING</name>
<dbReference type="Proteomes" id="UP000193240">
    <property type="component" value="Unassembled WGS sequence"/>
</dbReference>
<evidence type="ECO:0000259" key="7">
    <source>
        <dbReference type="PROSITE" id="PS50048"/>
    </source>
</evidence>
<evidence type="ECO:0000256" key="3">
    <source>
        <dbReference type="ARBA" id="ARBA00023015"/>
    </source>
</evidence>
<evidence type="ECO:0000256" key="2">
    <source>
        <dbReference type="ARBA" id="ARBA00022833"/>
    </source>
</evidence>
<evidence type="ECO:0000256" key="5">
    <source>
        <dbReference type="ARBA" id="ARBA00023163"/>
    </source>
</evidence>
<dbReference type="InterPro" id="IPR036864">
    <property type="entry name" value="Zn2-C6_fun-type_DNA-bd_sf"/>
</dbReference>
<organism evidence="8 9">
    <name type="scientific">Epicoccum nigrum</name>
    <name type="common">Soil fungus</name>
    <name type="synonym">Epicoccum purpurascens</name>
    <dbReference type="NCBI Taxonomy" id="105696"/>
    <lineage>
        <taxon>Eukaryota</taxon>
        <taxon>Fungi</taxon>
        <taxon>Dikarya</taxon>
        <taxon>Ascomycota</taxon>
        <taxon>Pezizomycotina</taxon>
        <taxon>Dothideomycetes</taxon>
        <taxon>Pleosporomycetidae</taxon>
        <taxon>Pleosporales</taxon>
        <taxon>Pleosporineae</taxon>
        <taxon>Didymellaceae</taxon>
        <taxon>Epicoccum</taxon>
    </lineage>
</organism>
<evidence type="ECO:0000313" key="8">
    <source>
        <dbReference type="EMBL" id="OSS53064.1"/>
    </source>
</evidence>
<dbReference type="CDD" id="cd00067">
    <property type="entry name" value="GAL4"/>
    <property type="match status" value="1"/>
</dbReference>
<dbReference type="PROSITE" id="PS00463">
    <property type="entry name" value="ZN2_CY6_FUNGAL_1"/>
    <property type="match status" value="1"/>
</dbReference>
<dbReference type="SMART" id="SM00066">
    <property type="entry name" value="GAL4"/>
    <property type="match status" value="1"/>
</dbReference>
<keyword evidence="4" id="KW-0238">DNA-binding</keyword>
<keyword evidence="6" id="KW-0539">Nucleus</keyword>
<keyword evidence="3" id="KW-0805">Transcription regulation</keyword>
<dbReference type="EMBL" id="KZ107839">
    <property type="protein sequence ID" value="OSS53064.1"/>
    <property type="molecule type" value="Genomic_DNA"/>
</dbReference>
<feature type="domain" description="Zn(2)-C6 fungal-type" evidence="7">
    <location>
        <begin position="24"/>
        <end position="52"/>
    </location>
</feature>
<keyword evidence="2" id="KW-0862">Zinc</keyword>
<dbReference type="GO" id="GO:0000981">
    <property type="term" value="F:DNA-binding transcription factor activity, RNA polymerase II-specific"/>
    <property type="evidence" value="ECO:0007669"/>
    <property type="project" value="InterPro"/>
</dbReference>
<protein>
    <recommendedName>
        <fullName evidence="7">Zn(2)-C6 fungal-type domain-containing protein</fullName>
    </recommendedName>
</protein>
<dbReference type="PANTHER" id="PTHR36206">
    <property type="entry name" value="ASPERCRYPTIN BIOSYNTHESIS CLUSTER-SPECIFIC TRANSCRIPTION REGULATOR ATNN-RELATED"/>
    <property type="match status" value="1"/>
</dbReference>
<dbReference type="InterPro" id="IPR021858">
    <property type="entry name" value="Fun_TF"/>
</dbReference>
<dbReference type="SUPFAM" id="SSF57701">
    <property type="entry name" value="Zn2/Cys6 DNA-binding domain"/>
    <property type="match status" value="1"/>
</dbReference>
<dbReference type="PROSITE" id="PS50048">
    <property type="entry name" value="ZN2_CY6_FUNGAL_2"/>
    <property type="match status" value="1"/>
</dbReference>
<keyword evidence="1" id="KW-0479">Metal-binding</keyword>
<keyword evidence="5" id="KW-0804">Transcription</keyword>
<evidence type="ECO:0000256" key="6">
    <source>
        <dbReference type="ARBA" id="ARBA00023242"/>
    </source>
</evidence>
<accession>A0A1Y2MAC7</accession>
<dbReference type="GO" id="GO:0008270">
    <property type="term" value="F:zinc ion binding"/>
    <property type="evidence" value="ECO:0007669"/>
    <property type="project" value="InterPro"/>
</dbReference>
<dbReference type="Pfam" id="PF11951">
    <property type="entry name" value="Fungal_trans_2"/>
    <property type="match status" value="1"/>
</dbReference>
<dbReference type="InParanoid" id="A0A1Y2MAC7"/>
<evidence type="ECO:0000256" key="4">
    <source>
        <dbReference type="ARBA" id="ARBA00023125"/>
    </source>
</evidence>